<feature type="domain" description="HTH lysR-type" evidence="5">
    <location>
        <begin position="3"/>
        <end position="60"/>
    </location>
</feature>
<dbReference type="InterPro" id="IPR000847">
    <property type="entry name" value="LysR_HTH_N"/>
</dbReference>
<reference evidence="6 7" key="1">
    <citation type="submission" date="2018-10" db="EMBL/GenBank/DDBJ databases">
        <title>Parasedimentitalea marina sp. nov., a psychrophilic bacterium isolated from deep seawater of the New Britain Trench.</title>
        <authorList>
            <person name="Cao J."/>
        </authorList>
    </citation>
    <scope>NUCLEOTIDE SEQUENCE [LARGE SCALE GENOMIC DNA]</scope>
    <source>
        <strain evidence="6 7">W43</strain>
    </source>
</reference>
<dbReference type="PROSITE" id="PS50931">
    <property type="entry name" value="HTH_LYSR"/>
    <property type="match status" value="1"/>
</dbReference>
<dbReference type="GO" id="GO:0006351">
    <property type="term" value="P:DNA-templated transcription"/>
    <property type="evidence" value="ECO:0007669"/>
    <property type="project" value="TreeGrafter"/>
</dbReference>
<evidence type="ECO:0000256" key="2">
    <source>
        <dbReference type="ARBA" id="ARBA00023015"/>
    </source>
</evidence>
<dbReference type="Gene3D" id="1.10.10.10">
    <property type="entry name" value="Winged helix-like DNA-binding domain superfamily/Winged helix DNA-binding domain"/>
    <property type="match status" value="1"/>
</dbReference>
<dbReference type="GO" id="GO:0003700">
    <property type="term" value="F:DNA-binding transcription factor activity"/>
    <property type="evidence" value="ECO:0007669"/>
    <property type="project" value="InterPro"/>
</dbReference>
<comment type="similarity">
    <text evidence="1">Belongs to the LysR transcriptional regulatory family.</text>
</comment>
<dbReference type="Gene3D" id="3.40.190.290">
    <property type="match status" value="1"/>
</dbReference>
<dbReference type="InterPro" id="IPR036390">
    <property type="entry name" value="WH_DNA-bd_sf"/>
</dbReference>
<keyword evidence="3" id="KW-0238">DNA-binding</keyword>
<evidence type="ECO:0000256" key="4">
    <source>
        <dbReference type="ARBA" id="ARBA00023163"/>
    </source>
</evidence>
<dbReference type="PANTHER" id="PTHR30537">
    <property type="entry name" value="HTH-TYPE TRANSCRIPTIONAL REGULATOR"/>
    <property type="match status" value="1"/>
</dbReference>
<protein>
    <submittedName>
        <fullName evidence="6">LysR family transcriptional regulator</fullName>
    </submittedName>
</protein>
<dbReference type="KEGG" id="sedi:EBB79_17200"/>
<evidence type="ECO:0000256" key="3">
    <source>
        <dbReference type="ARBA" id="ARBA00023125"/>
    </source>
</evidence>
<sequence>MQVNWDDMRTVLALVRAETLAGAGEALGVTYTTVARRVQRAEEMLGQSLFERHPDGYLPTAQAHSMADAAEQMEQQEHQLLRQLAGQDRSLSGPFTLTAPQLLIQAQLAPVLAEFTSRFPEIELRVKASNDLLDLTRREADLAIRISADPGDTLVGRRLCEQRSACYASPELAQRAAEDPSAPLDWVLFSEHATAPKAALACYPNARIRGRFDDMVALIAAAQAGMGALRLPLFLARATPGLVPLPQVPTTPYAPIWMLSHRDLQHAGKLAAFKGMLLPWFKKHADLFTHH</sequence>
<dbReference type="InterPro" id="IPR058163">
    <property type="entry name" value="LysR-type_TF_proteobact-type"/>
</dbReference>
<dbReference type="SUPFAM" id="SSF46785">
    <property type="entry name" value="Winged helix' DNA-binding domain"/>
    <property type="match status" value="1"/>
</dbReference>
<accession>A0A3T0N992</accession>
<dbReference type="SUPFAM" id="SSF53850">
    <property type="entry name" value="Periplasmic binding protein-like II"/>
    <property type="match status" value="1"/>
</dbReference>
<name>A0A3T0N992_9RHOB</name>
<gene>
    <name evidence="6" type="ORF">EBB79_17200</name>
</gene>
<dbReference type="GO" id="GO:0043565">
    <property type="term" value="F:sequence-specific DNA binding"/>
    <property type="evidence" value="ECO:0007669"/>
    <property type="project" value="TreeGrafter"/>
</dbReference>
<dbReference type="PANTHER" id="PTHR30537:SF3">
    <property type="entry name" value="TRANSCRIPTIONAL REGULATORY PROTEIN"/>
    <property type="match status" value="1"/>
</dbReference>
<dbReference type="AlphaFoldDB" id="A0A3T0N992"/>
<dbReference type="Proteomes" id="UP000283063">
    <property type="component" value="Chromosome"/>
</dbReference>
<dbReference type="EMBL" id="CP033219">
    <property type="protein sequence ID" value="AZV80525.1"/>
    <property type="molecule type" value="Genomic_DNA"/>
</dbReference>
<keyword evidence="2" id="KW-0805">Transcription regulation</keyword>
<evidence type="ECO:0000313" key="7">
    <source>
        <dbReference type="Proteomes" id="UP000283063"/>
    </source>
</evidence>
<proteinExistence type="inferred from homology"/>
<evidence type="ECO:0000259" key="5">
    <source>
        <dbReference type="PROSITE" id="PS50931"/>
    </source>
</evidence>
<keyword evidence="7" id="KW-1185">Reference proteome</keyword>
<dbReference type="Pfam" id="PF03466">
    <property type="entry name" value="LysR_substrate"/>
    <property type="match status" value="1"/>
</dbReference>
<dbReference type="InterPro" id="IPR036388">
    <property type="entry name" value="WH-like_DNA-bd_sf"/>
</dbReference>
<dbReference type="InterPro" id="IPR005119">
    <property type="entry name" value="LysR_subst-bd"/>
</dbReference>
<dbReference type="Pfam" id="PF00126">
    <property type="entry name" value="HTH_1"/>
    <property type="match status" value="1"/>
</dbReference>
<organism evidence="6 7">
    <name type="scientific">Parasedimentitalea marina</name>
    <dbReference type="NCBI Taxonomy" id="2483033"/>
    <lineage>
        <taxon>Bacteria</taxon>
        <taxon>Pseudomonadati</taxon>
        <taxon>Pseudomonadota</taxon>
        <taxon>Alphaproteobacteria</taxon>
        <taxon>Rhodobacterales</taxon>
        <taxon>Paracoccaceae</taxon>
        <taxon>Parasedimentitalea</taxon>
    </lineage>
</organism>
<keyword evidence="4" id="KW-0804">Transcription</keyword>
<dbReference type="OrthoDB" id="9798121at2"/>
<evidence type="ECO:0000313" key="6">
    <source>
        <dbReference type="EMBL" id="AZV80525.1"/>
    </source>
</evidence>
<evidence type="ECO:0000256" key="1">
    <source>
        <dbReference type="ARBA" id="ARBA00009437"/>
    </source>
</evidence>